<dbReference type="RefSeq" id="WP_081756169.1">
    <property type="nucleotide sequence ID" value="NZ_CBTK010000068.1"/>
</dbReference>
<proteinExistence type="predicted"/>
<evidence type="ECO:0000313" key="2">
    <source>
        <dbReference type="EMBL" id="CDH44250.1"/>
    </source>
</evidence>
<dbReference type="Proteomes" id="UP000019184">
    <property type="component" value="Unassembled WGS sequence"/>
</dbReference>
<keyword evidence="3" id="KW-1185">Reference proteome</keyword>
<reference evidence="2 3" key="1">
    <citation type="journal article" date="2014" name="ISME J.">
        <title>Candidatus Competibacter-lineage genomes retrieved from metagenomes reveal functional metabolic diversity.</title>
        <authorList>
            <person name="McIlroy S.J."/>
            <person name="Albertsen M."/>
            <person name="Andresen E.K."/>
            <person name="Saunders A.M."/>
            <person name="Kristiansen R."/>
            <person name="Stokholm-Bjerregaard M."/>
            <person name="Nielsen K.L."/>
            <person name="Nielsen P.H."/>
        </authorList>
    </citation>
    <scope>NUCLEOTIDE SEQUENCE [LARGE SCALE GENOMIC DNA]</scope>
    <source>
        <strain evidence="2 3">Run_B_J11</strain>
    </source>
</reference>
<dbReference type="EMBL" id="CBTK010000068">
    <property type="protein sequence ID" value="CDH44250.1"/>
    <property type="molecule type" value="Genomic_DNA"/>
</dbReference>
<organism evidence="2 3">
    <name type="scientific">Candidatus Contendobacter odensis Run_B_J11</name>
    <dbReference type="NCBI Taxonomy" id="1400861"/>
    <lineage>
        <taxon>Bacteria</taxon>
        <taxon>Pseudomonadati</taxon>
        <taxon>Pseudomonadota</taxon>
        <taxon>Gammaproteobacteria</taxon>
        <taxon>Candidatus Competibacteraceae</taxon>
        <taxon>Candidatus Contendibacter</taxon>
    </lineage>
</organism>
<evidence type="ECO:0000313" key="3">
    <source>
        <dbReference type="Proteomes" id="UP000019184"/>
    </source>
</evidence>
<dbReference type="OrthoDB" id="8451054at2"/>
<protein>
    <recommendedName>
        <fullName evidence="1">DUF2281 domain-containing protein</fullName>
    </recommendedName>
</protein>
<dbReference type="InterPro" id="IPR018739">
    <property type="entry name" value="DUF2281"/>
</dbReference>
<accession>A0A7U7J3J8</accession>
<feature type="domain" description="DUF2281" evidence="1">
    <location>
        <begin position="6"/>
        <end position="64"/>
    </location>
</feature>
<dbReference type="AlphaFoldDB" id="A0A7U7J3J8"/>
<dbReference type="Pfam" id="PF10047">
    <property type="entry name" value="DUF2281"/>
    <property type="match status" value="1"/>
</dbReference>
<name>A0A7U7J3J8_9GAMM</name>
<sequence length="111" mass="12324">MTLAETIYHHSLHLPEQAAQEALDFIEFLEQRYGTVQTASKSAGDTEAFLAAVAGTLGDDFPDDIEDHDDEEIHAKDGELSRQEALARLAEIRIDFGGKPITDREEANARR</sequence>
<gene>
    <name evidence="2" type="ORF">BN874_160006</name>
</gene>
<evidence type="ECO:0000259" key="1">
    <source>
        <dbReference type="Pfam" id="PF10047"/>
    </source>
</evidence>
<comment type="caution">
    <text evidence="2">The sequence shown here is derived from an EMBL/GenBank/DDBJ whole genome shotgun (WGS) entry which is preliminary data.</text>
</comment>